<dbReference type="Proteomes" id="UP000199580">
    <property type="component" value="Unassembled WGS sequence"/>
</dbReference>
<dbReference type="PROSITE" id="PS50293">
    <property type="entry name" value="TPR_REGION"/>
    <property type="match status" value="1"/>
</dbReference>
<dbReference type="InterPro" id="IPR003661">
    <property type="entry name" value="HisK_dim/P_dom"/>
</dbReference>
<dbReference type="Gene3D" id="3.30.565.10">
    <property type="entry name" value="Histidine kinase-like ATPase, C-terminal domain"/>
    <property type="match status" value="1"/>
</dbReference>
<dbReference type="SUPFAM" id="SSF47384">
    <property type="entry name" value="Homodimeric domain of signal transducing histidine kinase"/>
    <property type="match status" value="1"/>
</dbReference>
<keyword evidence="7" id="KW-0808">Transferase</keyword>
<gene>
    <name evidence="7" type="ORF">SAMN04487935_3019</name>
</gene>
<dbReference type="EC" id="2.7.13.3" evidence="2"/>
<dbReference type="SUPFAM" id="SSF55874">
    <property type="entry name" value="ATPase domain of HSP90 chaperone/DNA topoisomerase II/histidine kinase"/>
    <property type="match status" value="1"/>
</dbReference>
<dbReference type="InterPro" id="IPR003594">
    <property type="entry name" value="HATPase_dom"/>
</dbReference>
<dbReference type="SMART" id="SM00387">
    <property type="entry name" value="HATPase_c"/>
    <property type="match status" value="1"/>
</dbReference>
<accession>A0A1G9ARH6</accession>
<dbReference type="PANTHER" id="PTHR19959">
    <property type="entry name" value="KINESIN LIGHT CHAIN"/>
    <property type="match status" value="1"/>
</dbReference>
<dbReference type="PRINTS" id="PR00344">
    <property type="entry name" value="BCTRLSENSOR"/>
</dbReference>
<dbReference type="Pfam" id="PF13424">
    <property type="entry name" value="TPR_12"/>
    <property type="match status" value="1"/>
</dbReference>
<evidence type="ECO:0000313" key="7">
    <source>
        <dbReference type="EMBL" id="SDK29843.1"/>
    </source>
</evidence>
<evidence type="ECO:0000259" key="6">
    <source>
        <dbReference type="PROSITE" id="PS50109"/>
    </source>
</evidence>
<dbReference type="InterPro" id="IPR011990">
    <property type="entry name" value="TPR-like_helical_dom_sf"/>
</dbReference>
<feature type="transmembrane region" description="Helical" evidence="5">
    <location>
        <begin position="402"/>
        <end position="420"/>
    </location>
</feature>
<dbReference type="Gene3D" id="1.25.40.10">
    <property type="entry name" value="Tetratricopeptide repeat domain"/>
    <property type="match status" value="2"/>
</dbReference>
<feature type="repeat" description="TPR" evidence="4">
    <location>
        <begin position="158"/>
        <end position="191"/>
    </location>
</feature>
<dbReference type="Gene3D" id="1.10.287.130">
    <property type="match status" value="1"/>
</dbReference>
<feature type="domain" description="Histidine kinase" evidence="6">
    <location>
        <begin position="452"/>
        <end position="659"/>
    </location>
</feature>
<evidence type="ECO:0000256" key="2">
    <source>
        <dbReference type="ARBA" id="ARBA00012438"/>
    </source>
</evidence>
<dbReference type="CDD" id="cd00082">
    <property type="entry name" value="HisKA"/>
    <property type="match status" value="1"/>
</dbReference>
<evidence type="ECO:0000256" key="1">
    <source>
        <dbReference type="ARBA" id="ARBA00000085"/>
    </source>
</evidence>
<dbReference type="GO" id="GO:0000155">
    <property type="term" value="F:phosphorelay sensor kinase activity"/>
    <property type="evidence" value="ECO:0007669"/>
    <property type="project" value="InterPro"/>
</dbReference>
<keyword evidence="5" id="KW-0472">Membrane</keyword>
<keyword evidence="8" id="KW-1185">Reference proteome</keyword>
<evidence type="ECO:0000256" key="3">
    <source>
        <dbReference type="ARBA" id="ARBA00022553"/>
    </source>
</evidence>
<evidence type="ECO:0000313" key="8">
    <source>
        <dbReference type="Proteomes" id="UP000199580"/>
    </source>
</evidence>
<feature type="repeat" description="TPR" evidence="4">
    <location>
        <begin position="81"/>
        <end position="114"/>
    </location>
</feature>
<dbReference type="InterPro" id="IPR019734">
    <property type="entry name" value="TPR_rpt"/>
</dbReference>
<comment type="catalytic activity">
    <reaction evidence="1">
        <text>ATP + protein L-histidine = ADP + protein N-phospho-L-histidine.</text>
        <dbReference type="EC" id="2.7.13.3"/>
    </reaction>
</comment>
<reference evidence="7 8" key="1">
    <citation type="submission" date="2016-10" db="EMBL/GenBank/DDBJ databases">
        <authorList>
            <person name="de Groot N.N."/>
        </authorList>
    </citation>
    <scope>NUCLEOTIDE SEQUENCE [LARGE SCALE GENOMIC DNA]</scope>
    <source>
        <strain evidence="7 8">CGMCC 1.10076</strain>
    </source>
</reference>
<dbReference type="SMART" id="SM00028">
    <property type="entry name" value="TPR"/>
    <property type="match status" value="6"/>
</dbReference>
<dbReference type="InterPro" id="IPR004358">
    <property type="entry name" value="Sig_transdc_His_kin-like_C"/>
</dbReference>
<dbReference type="AlphaFoldDB" id="A0A1G9ARH6"/>
<protein>
    <recommendedName>
        <fullName evidence="2">histidine kinase</fullName>
        <ecNumber evidence="2">2.7.13.3</ecNumber>
    </recommendedName>
</protein>
<dbReference type="PROSITE" id="PS50005">
    <property type="entry name" value="TPR"/>
    <property type="match status" value="4"/>
</dbReference>
<dbReference type="InterPro" id="IPR005467">
    <property type="entry name" value="His_kinase_dom"/>
</dbReference>
<feature type="repeat" description="TPR" evidence="4">
    <location>
        <begin position="118"/>
        <end position="151"/>
    </location>
</feature>
<sequence>MKKWYLFLLWIPLFSFGQKEGQELIDSLLTVLPKMKNDSTKVKTLNDLSYNYQYIDPKSGQKYANDALTLSKKIRWNDGIAESYRSLGINYSVDSDFEKSLLYYGKALKSTSNKKILSKVLRSTGLIYTYQSDYKNAMDFDMRALKMSEEVGDKKGVAAVLSNIGIIYYDLQNYRKAIEHYDKARKINEEMGNKAYLSNNLGNLANGYSALKEYDKAIEYYKKAIVINDELGDIGNKSINVGALGGVYFKQKKYDETLAYTLQSLKLSTEINDDRNMAHAEALIGEIYYEKSKQTKNEKVRIDYLEKAKGQFYKALPLDIKLHNLKEISTDYQSLANVEALLNNHKQAFELFQTAVSYKDSVFNEDSKETIKNLEDKRAIELRDKKIQLNKVTLESKEKQKWFYIFGILLFAIIGILLFYQSKNRKKSNEKLQLLNSELDQANKVKARFFSILNHDLRSPVSSLIQFLHLQKDSPELLTKESRIRMENKTISSAENLLESMEDLLLWSKGQMENFTPQFKNTAVSSIFEDLDRHFASIENIKIYFENPENLSVHTDENYLKTILRNLTGNAIKALEKTPNATIILKAFRQDNQNFILVSDNGPGGTQQQFRALYDEKEVVGIKTGLGLHLIRDLAKAINSKITVDTNPGNGTIFTILIP</sequence>
<proteinExistence type="predicted"/>
<feature type="repeat" description="TPR" evidence="4">
    <location>
        <begin position="198"/>
        <end position="231"/>
    </location>
</feature>
<dbReference type="InterPro" id="IPR036890">
    <property type="entry name" value="HATPase_C_sf"/>
</dbReference>
<dbReference type="STRING" id="1128970.SAMN04487935_3019"/>
<keyword evidence="5" id="KW-0812">Transmembrane</keyword>
<dbReference type="EMBL" id="FNEZ01000005">
    <property type="protein sequence ID" value="SDK29843.1"/>
    <property type="molecule type" value="Genomic_DNA"/>
</dbReference>
<keyword evidence="3" id="KW-0597">Phosphoprotein</keyword>
<evidence type="ECO:0000256" key="4">
    <source>
        <dbReference type="PROSITE-ProRule" id="PRU00339"/>
    </source>
</evidence>
<keyword evidence="5" id="KW-1133">Transmembrane helix</keyword>
<dbReference type="OrthoDB" id="9810447at2"/>
<name>A0A1G9ARH6_9FLAO</name>
<organism evidence="7 8">
    <name type="scientific">Flavobacterium noncentrifugens</name>
    <dbReference type="NCBI Taxonomy" id="1128970"/>
    <lineage>
        <taxon>Bacteria</taxon>
        <taxon>Pseudomonadati</taxon>
        <taxon>Bacteroidota</taxon>
        <taxon>Flavobacteriia</taxon>
        <taxon>Flavobacteriales</taxon>
        <taxon>Flavobacteriaceae</taxon>
        <taxon>Flavobacterium</taxon>
    </lineage>
</organism>
<dbReference type="Pfam" id="PF02518">
    <property type="entry name" value="HATPase_c"/>
    <property type="match status" value="1"/>
</dbReference>
<dbReference type="PANTHER" id="PTHR19959:SF119">
    <property type="entry name" value="FUNGAL LIPASE-LIKE DOMAIN-CONTAINING PROTEIN"/>
    <property type="match status" value="1"/>
</dbReference>
<dbReference type="SUPFAM" id="SSF48452">
    <property type="entry name" value="TPR-like"/>
    <property type="match status" value="2"/>
</dbReference>
<keyword evidence="4" id="KW-0802">TPR repeat</keyword>
<dbReference type="PROSITE" id="PS50109">
    <property type="entry name" value="HIS_KIN"/>
    <property type="match status" value="1"/>
</dbReference>
<keyword evidence="7" id="KW-0418">Kinase</keyword>
<dbReference type="InterPro" id="IPR036097">
    <property type="entry name" value="HisK_dim/P_sf"/>
</dbReference>
<dbReference type="RefSeq" id="WP_091397334.1">
    <property type="nucleotide sequence ID" value="NZ_BKAI01000007.1"/>
</dbReference>
<evidence type="ECO:0000256" key="5">
    <source>
        <dbReference type="SAM" id="Phobius"/>
    </source>
</evidence>